<evidence type="ECO:0000256" key="7">
    <source>
        <dbReference type="SAM" id="Phobius"/>
    </source>
</evidence>
<dbReference type="GO" id="GO:0005886">
    <property type="term" value="C:plasma membrane"/>
    <property type="evidence" value="ECO:0007669"/>
    <property type="project" value="UniProtKB-SubCell"/>
</dbReference>
<proteinExistence type="predicted"/>
<feature type="transmembrane region" description="Helical" evidence="7">
    <location>
        <begin position="272"/>
        <end position="297"/>
    </location>
</feature>
<feature type="transmembrane region" description="Helical" evidence="7">
    <location>
        <begin position="55"/>
        <end position="73"/>
    </location>
</feature>
<sequence length="510" mass="50211">MSFLRHDRPPRATARTWTGLAVLLLPALLISMDISVLFVAAPAITQALQPTAGQWLWAMDIYGFVMAGLLIAMGGLGDRIGRRRLLLLGAALFGAASLALAYAPTPELLIAGRALLAVAGATLAPSTLALIRNMFADERQRGAAVGAWTIAFTGGSVAGPVIGGLLLEHFWWGAVFIINIPVMVLLLAAGPLLLPESRDPAGAPFDLLGAAASLVAVLAAVFAVKHTAEHGADAVGAASAGCAIVAGALFARRQRRVAHPLIDLSLFRTPAFSAAIGANIAVTIGTVGLGALAFTYLQSVHGLSPLESALHALPTFAGTAAGATAAGALTARLPAAAPLVGGLIAAAAGLATVAAAAPHGGVWSFIGGYTVLAFGIGAAATAANATVLATAPPERAGAASGIAETSTELGGALGIALLGTAASAAYRIAMAGPAQGGPAAESIAGAAAQAADLPEPAASALLDTAAAAYTGGVATASAAGAALIAAAAVLTAAALRTARRRERAARALSR</sequence>
<dbReference type="GO" id="GO:0022857">
    <property type="term" value="F:transmembrane transporter activity"/>
    <property type="evidence" value="ECO:0007669"/>
    <property type="project" value="InterPro"/>
</dbReference>
<dbReference type="AlphaFoldDB" id="A0A2T0QD68"/>
<evidence type="ECO:0000256" key="3">
    <source>
        <dbReference type="ARBA" id="ARBA00022475"/>
    </source>
</evidence>
<keyword evidence="10" id="KW-1185">Reference proteome</keyword>
<dbReference type="PANTHER" id="PTHR42718:SF47">
    <property type="entry name" value="METHYL VIOLOGEN RESISTANCE PROTEIN SMVA"/>
    <property type="match status" value="1"/>
</dbReference>
<feature type="transmembrane region" description="Helical" evidence="7">
    <location>
        <begin position="169"/>
        <end position="193"/>
    </location>
</feature>
<dbReference type="InterPro" id="IPR020846">
    <property type="entry name" value="MFS_dom"/>
</dbReference>
<evidence type="ECO:0000313" key="9">
    <source>
        <dbReference type="EMBL" id="PRY01821.1"/>
    </source>
</evidence>
<feature type="transmembrane region" description="Helical" evidence="7">
    <location>
        <begin position="20"/>
        <end position="43"/>
    </location>
</feature>
<dbReference type="PANTHER" id="PTHR42718">
    <property type="entry name" value="MAJOR FACILITATOR SUPERFAMILY MULTIDRUG TRANSPORTER MFSC"/>
    <property type="match status" value="1"/>
</dbReference>
<feature type="transmembrane region" description="Helical" evidence="7">
    <location>
        <begin position="85"/>
        <end position="104"/>
    </location>
</feature>
<dbReference type="PROSITE" id="PS50850">
    <property type="entry name" value="MFS"/>
    <property type="match status" value="1"/>
</dbReference>
<evidence type="ECO:0000256" key="1">
    <source>
        <dbReference type="ARBA" id="ARBA00004651"/>
    </source>
</evidence>
<comment type="subcellular location">
    <subcellularLocation>
        <location evidence="1">Cell membrane</location>
        <topology evidence="1">Multi-pass membrane protein</topology>
    </subcellularLocation>
</comment>
<feature type="transmembrane region" description="Helical" evidence="7">
    <location>
        <begin position="205"/>
        <end position="224"/>
    </location>
</feature>
<dbReference type="Gene3D" id="1.20.1250.20">
    <property type="entry name" value="MFS general substrate transporter like domains"/>
    <property type="match status" value="1"/>
</dbReference>
<accession>A0A2T0QD68</accession>
<keyword evidence="2" id="KW-0813">Transport</keyword>
<evidence type="ECO:0000256" key="5">
    <source>
        <dbReference type="ARBA" id="ARBA00022989"/>
    </source>
</evidence>
<gene>
    <name evidence="9" type="ORF">CLV72_101417</name>
</gene>
<dbReference type="OrthoDB" id="3218509at2"/>
<feature type="transmembrane region" description="Helical" evidence="7">
    <location>
        <begin position="309"/>
        <end position="329"/>
    </location>
</feature>
<feature type="transmembrane region" description="Helical" evidence="7">
    <location>
        <begin position="363"/>
        <end position="388"/>
    </location>
</feature>
<feature type="transmembrane region" description="Helical" evidence="7">
    <location>
        <begin position="230"/>
        <end position="251"/>
    </location>
</feature>
<dbReference type="InterPro" id="IPR036259">
    <property type="entry name" value="MFS_trans_sf"/>
</dbReference>
<keyword evidence="5 7" id="KW-1133">Transmembrane helix</keyword>
<keyword evidence="6 7" id="KW-0472">Membrane</keyword>
<protein>
    <submittedName>
        <fullName evidence="9">DHA2 family multidrug resistance protein-like MFS transporter</fullName>
    </submittedName>
</protein>
<feature type="transmembrane region" description="Helical" evidence="7">
    <location>
        <begin position="336"/>
        <end position="357"/>
    </location>
</feature>
<feature type="transmembrane region" description="Helical" evidence="7">
    <location>
        <begin position="409"/>
        <end position="429"/>
    </location>
</feature>
<dbReference type="EMBL" id="PVZC01000001">
    <property type="protein sequence ID" value="PRY01821.1"/>
    <property type="molecule type" value="Genomic_DNA"/>
</dbReference>
<organism evidence="9 10">
    <name type="scientific">Allonocardiopsis opalescens</name>
    <dbReference type="NCBI Taxonomy" id="1144618"/>
    <lineage>
        <taxon>Bacteria</taxon>
        <taxon>Bacillati</taxon>
        <taxon>Actinomycetota</taxon>
        <taxon>Actinomycetes</taxon>
        <taxon>Streptosporangiales</taxon>
        <taxon>Allonocardiopsis</taxon>
    </lineage>
</organism>
<comment type="caution">
    <text evidence="9">The sequence shown here is derived from an EMBL/GenBank/DDBJ whole genome shotgun (WGS) entry which is preliminary data.</text>
</comment>
<evidence type="ECO:0000256" key="4">
    <source>
        <dbReference type="ARBA" id="ARBA00022692"/>
    </source>
</evidence>
<keyword evidence="3" id="KW-1003">Cell membrane</keyword>
<evidence type="ECO:0000256" key="6">
    <source>
        <dbReference type="ARBA" id="ARBA00023136"/>
    </source>
</evidence>
<name>A0A2T0QD68_9ACTN</name>
<dbReference type="Pfam" id="PF07690">
    <property type="entry name" value="MFS_1"/>
    <property type="match status" value="1"/>
</dbReference>
<dbReference type="RefSeq" id="WP_106238192.1">
    <property type="nucleotide sequence ID" value="NZ_PVZC01000001.1"/>
</dbReference>
<feature type="transmembrane region" description="Helical" evidence="7">
    <location>
        <begin position="110"/>
        <end position="131"/>
    </location>
</feature>
<reference evidence="9 10" key="1">
    <citation type="submission" date="2018-03" db="EMBL/GenBank/DDBJ databases">
        <title>Genomic Encyclopedia of Archaeal and Bacterial Type Strains, Phase II (KMG-II): from individual species to whole genera.</title>
        <authorList>
            <person name="Goeker M."/>
        </authorList>
    </citation>
    <scope>NUCLEOTIDE SEQUENCE [LARGE SCALE GENOMIC DNA]</scope>
    <source>
        <strain evidence="9 10">DSM 45601</strain>
    </source>
</reference>
<dbReference type="InterPro" id="IPR011701">
    <property type="entry name" value="MFS"/>
</dbReference>
<keyword evidence="4 7" id="KW-0812">Transmembrane</keyword>
<dbReference type="Proteomes" id="UP000237846">
    <property type="component" value="Unassembled WGS sequence"/>
</dbReference>
<evidence type="ECO:0000256" key="2">
    <source>
        <dbReference type="ARBA" id="ARBA00022448"/>
    </source>
</evidence>
<dbReference type="CDD" id="cd17321">
    <property type="entry name" value="MFS_MMR_MDR_like"/>
    <property type="match status" value="1"/>
</dbReference>
<feature type="transmembrane region" description="Helical" evidence="7">
    <location>
        <begin position="143"/>
        <end position="163"/>
    </location>
</feature>
<feature type="domain" description="Major facilitator superfamily (MFS) profile" evidence="8">
    <location>
        <begin position="19"/>
        <end position="499"/>
    </location>
</feature>
<dbReference type="Gene3D" id="1.20.1720.10">
    <property type="entry name" value="Multidrug resistance protein D"/>
    <property type="match status" value="1"/>
</dbReference>
<evidence type="ECO:0000259" key="8">
    <source>
        <dbReference type="PROSITE" id="PS50850"/>
    </source>
</evidence>
<dbReference type="SUPFAM" id="SSF103473">
    <property type="entry name" value="MFS general substrate transporter"/>
    <property type="match status" value="1"/>
</dbReference>
<evidence type="ECO:0000313" key="10">
    <source>
        <dbReference type="Proteomes" id="UP000237846"/>
    </source>
</evidence>
<feature type="transmembrane region" description="Helical" evidence="7">
    <location>
        <begin position="466"/>
        <end position="495"/>
    </location>
</feature>